<comment type="caution">
    <text evidence="2">The sequence shown here is derived from an EMBL/GenBank/DDBJ whole genome shotgun (WGS) entry which is preliminary data.</text>
</comment>
<proteinExistence type="predicted"/>
<protein>
    <submittedName>
        <fullName evidence="2">Uncharacterized protein</fullName>
    </submittedName>
</protein>
<evidence type="ECO:0000313" key="3">
    <source>
        <dbReference type="Proteomes" id="UP000299102"/>
    </source>
</evidence>
<sequence>MYSGYGFQHIAQSVLAPIVKATLTTELTRDGDGCGRCEGHVGHDPTGLGLSLIVVIESEPVLAEPPLRDPSDSEIESALDSRSRESIERPRAAPPRVVEKP</sequence>
<evidence type="ECO:0000313" key="2">
    <source>
        <dbReference type="EMBL" id="GBP23901.1"/>
    </source>
</evidence>
<dbReference type="EMBL" id="BGZK01000154">
    <property type="protein sequence ID" value="GBP23901.1"/>
    <property type="molecule type" value="Genomic_DNA"/>
</dbReference>
<feature type="compositionally biased region" description="Basic and acidic residues" evidence="1">
    <location>
        <begin position="79"/>
        <end position="101"/>
    </location>
</feature>
<dbReference type="AlphaFoldDB" id="A0A4C1UBU2"/>
<accession>A0A4C1UBU2</accession>
<organism evidence="2 3">
    <name type="scientific">Eumeta variegata</name>
    <name type="common">Bagworm moth</name>
    <name type="synonym">Eumeta japonica</name>
    <dbReference type="NCBI Taxonomy" id="151549"/>
    <lineage>
        <taxon>Eukaryota</taxon>
        <taxon>Metazoa</taxon>
        <taxon>Ecdysozoa</taxon>
        <taxon>Arthropoda</taxon>
        <taxon>Hexapoda</taxon>
        <taxon>Insecta</taxon>
        <taxon>Pterygota</taxon>
        <taxon>Neoptera</taxon>
        <taxon>Endopterygota</taxon>
        <taxon>Lepidoptera</taxon>
        <taxon>Glossata</taxon>
        <taxon>Ditrysia</taxon>
        <taxon>Tineoidea</taxon>
        <taxon>Psychidae</taxon>
        <taxon>Oiketicinae</taxon>
        <taxon>Eumeta</taxon>
    </lineage>
</organism>
<evidence type="ECO:0000256" key="1">
    <source>
        <dbReference type="SAM" id="MobiDB-lite"/>
    </source>
</evidence>
<name>A0A4C1UBU2_EUMVA</name>
<keyword evidence="3" id="KW-1185">Reference proteome</keyword>
<gene>
    <name evidence="2" type="ORF">EVAR_86278_1</name>
</gene>
<reference evidence="2 3" key="1">
    <citation type="journal article" date="2019" name="Commun. Biol.">
        <title>The bagworm genome reveals a unique fibroin gene that provides high tensile strength.</title>
        <authorList>
            <person name="Kono N."/>
            <person name="Nakamura H."/>
            <person name="Ohtoshi R."/>
            <person name="Tomita M."/>
            <person name="Numata K."/>
            <person name="Arakawa K."/>
        </authorList>
    </citation>
    <scope>NUCLEOTIDE SEQUENCE [LARGE SCALE GENOMIC DNA]</scope>
</reference>
<dbReference type="Proteomes" id="UP000299102">
    <property type="component" value="Unassembled WGS sequence"/>
</dbReference>
<feature type="region of interest" description="Disordered" evidence="1">
    <location>
        <begin position="63"/>
        <end position="101"/>
    </location>
</feature>